<evidence type="ECO:0000256" key="1">
    <source>
        <dbReference type="SAM" id="MobiDB-lite"/>
    </source>
</evidence>
<sequence length="276" mass="31983">MPFKNNEPKPIAKDSKIDPKIEIKSPMKQLKNIQNDLKVQTFTTNALNAAENINNQLQQLDTINSDLQNIGYQMFAHRQAQFAALCNIKCMIQSSYVYQPSQPENILDQIEEKMQYDSFDYELNSLVFNQQTQNSLKYFLINELNAKIENPNLHIHRALDRIEAKSDIDLNNEVNFLSDQQRAHNNFVSNILYQVQLKSSGFKDDSEKINNQQDEQHKSLINNTTSIIAPQILEPDNEQNLIEIPQYIDDTQEEVKEENTNIVKKKQNEGLSPQKE</sequence>
<dbReference type="EMBL" id="CAXDID020000002">
    <property type="protein sequence ID" value="CAL5971035.1"/>
    <property type="molecule type" value="Genomic_DNA"/>
</dbReference>
<evidence type="ECO:0000313" key="2">
    <source>
        <dbReference type="EMBL" id="CAL5971035.1"/>
    </source>
</evidence>
<protein>
    <submittedName>
        <fullName evidence="2">Hypothetical_protein</fullName>
    </submittedName>
</protein>
<accession>A0ABP1GG04</accession>
<gene>
    <name evidence="2" type="ORF">HINF_LOCUS975</name>
</gene>
<comment type="caution">
    <text evidence="2">The sequence shown here is derived from an EMBL/GenBank/DDBJ whole genome shotgun (WGS) entry which is preliminary data.</text>
</comment>
<name>A0ABP1GG04_9EUKA</name>
<reference evidence="2 3" key="1">
    <citation type="submission" date="2024-07" db="EMBL/GenBank/DDBJ databases">
        <authorList>
            <person name="Akdeniz Z."/>
        </authorList>
    </citation>
    <scope>NUCLEOTIDE SEQUENCE [LARGE SCALE GENOMIC DNA]</scope>
</reference>
<dbReference type="Proteomes" id="UP001642409">
    <property type="component" value="Unassembled WGS sequence"/>
</dbReference>
<evidence type="ECO:0000313" key="3">
    <source>
        <dbReference type="Proteomes" id="UP001642409"/>
    </source>
</evidence>
<feature type="region of interest" description="Disordered" evidence="1">
    <location>
        <begin position="254"/>
        <end position="276"/>
    </location>
</feature>
<organism evidence="2 3">
    <name type="scientific">Hexamita inflata</name>
    <dbReference type="NCBI Taxonomy" id="28002"/>
    <lineage>
        <taxon>Eukaryota</taxon>
        <taxon>Metamonada</taxon>
        <taxon>Diplomonadida</taxon>
        <taxon>Hexamitidae</taxon>
        <taxon>Hexamitinae</taxon>
        <taxon>Hexamita</taxon>
    </lineage>
</organism>
<proteinExistence type="predicted"/>
<keyword evidence="3" id="KW-1185">Reference proteome</keyword>